<dbReference type="AlphaFoldDB" id="A0A0M4MIZ7"/>
<proteinExistence type="predicted"/>
<protein>
    <submittedName>
        <fullName evidence="2">Uncharacterized protein</fullName>
    </submittedName>
</protein>
<evidence type="ECO:0000313" key="3">
    <source>
        <dbReference type="Proteomes" id="UP000057938"/>
    </source>
</evidence>
<evidence type="ECO:0000313" key="2">
    <source>
        <dbReference type="EMBL" id="ALE17793.1"/>
    </source>
</evidence>
<organism evidence="2 3">
    <name type="scientific">Altererythrobacter epoxidivorans</name>
    <dbReference type="NCBI Taxonomy" id="361183"/>
    <lineage>
        <taxon>Bacteria</taxon>
        <taxon>Pseudomonadati</taxon>
        <taxon>Pseudomonadota</taxon>
        <taxon>Alphaproteobacteria</taxon>
        <taxon>Sphingomonadales</taxon>
        <taxon>Erythrobacteraceae</taxon>
        <taxon>Altererythrobacter</taxon>
    </lineage>
</organism>
<dbReference type="OrthoDB" id="7391761at2"/>
<gene>
    <name evidence="2" type="ORF">AMC99_02520</name>
</gene>
<keyword evidence="1" id="KW-0472">Membrane</keyword>
<feature type="transmembrane region" description="Helical" evidence="1">
    <location>
        <begin position="64"/>
        <end position="84"/>
    </location>
</feature>
<dbReference type="RefSeq" id="WP_061926945.1">
    <property type="nucleotide sequence ID" value="NZ_CP012669.1"/>
</dbReference>
<keyword evidence="3" id="KW-1185">Reference proteome</keyword>
<keyword evidence="1" id="KW-1133">Transmembrane helix</keyword>
<dbReference type="Proteomes" id="UP000057938">
    <property type="component" value="Chromosome"/>
</dbReference>
<dbReference type="PATRIC" id="fig|361183.4.peg.2475"/>
<keyword evidence="1" id="KW-0812">Transmembrane</keyword>
<evidence type="ECO:0000256" key="1">
    <source>
        <dbReference type="SAM" id="Phobius"/>
    </source>
</evidence>
<reference evidence="2 3" key="1">
    <citation type="submission" date="2015-09" db="EMBL/GenBank/DDBJ databases">
        <title>Complete genome sequence of a benzo[a]pyrene-degrading bacterium Altererythrobacter epoxidivorans CGMCC 1.7731T.</title>
        <authorList>
            <person name="Li Z."/>
            <person name="Cheng H."/>
            <person name="Huo Y."/>
            <person name="Xu X."/>
        </authorList>
    </citation>
    <scope>NUCLEOTIDE SEQUENCE [LARGE SCALE GENOMIC DNA]</scope>
    <source>
        <strain evidence="2 3">CGMCC 1.7731</strain>
    </source>
</reference>
<dbReference type="EMBL" id="CP012669">
    <property type="protein sequence ID" value="ALE17793.1"/>
    <property type="molecule type" value="Genomic_DNA"/>
</dbReference>
<dbReference type="STRING" id="361183.AMC99_02520"/>
<sequence>MAIVIIFFLGIGNFALHKAVLESGHPLLGQMPWFVHMLGGRITMVTEFLVLLAALLLAANGWPALVWAYAIYSVLNLVSAWLILSGRL</sequence>
<feature type="transmembrane region" description="Helical" evidence="1">
    <location>
        <begin position="33"/>
        <end position="57"/>
    </location>
</feature>
<accession>A0A0M4MIZ7</accession>
<name>A0A0M4MIZ7_9SPHN</name>
<dbReference type="KEGG" id="aep:AMC99_02520"/>